<reference evidence="1 2" key="1">
    <citation type="submission" date="2023-01" db="EMBL/GenBank/DDBJ databases">
        <title>Novel diversity within Roseofilum (Cyanobacteria; Desertifilaceae) from marine benthic mats with descriptions of four novel species.</title>
        <authorList>
            <person name="Wang Y."/>
            <person name="Berthold D.E."/>
            <person name="Hu J."/>
            <person name="Lefler F.W."/>
            <person name="Laughinghouse H.D. IV."/>
        </authorList>
    </citation>
    <scope>NUCLEOTIDE SEQUENCE [LARGE SCALE GENOMIC DNA]</scope>
    <source>
        <strain evidence="1 2">BLCC-M143</strain>
    </source>
</reference>
<gene>
    <name evidence="1" type="ORF">PMH09_04760</name>
</gene>
<sequence length="96" mass="10782">MTSRYPQDWQAIATRVKEDVGWRCSKCGMQCIKPGEKVPGLSRKERKARTLQVHHSDYNPANSDLSNLIPLCSACHLSFHRGRKGNISPGQLSLFS</sequence>
<protein>
    <submittedName>
        <fullName evidence="1">HNH endonuclease</fullName>
    </submittedName>
</protein>
<name>A0ABT7BTJ2_9CYAN</name>
<dbReference type="CDD" id="cd00085">
    <property type="entry name" value="HNHc"/>
    <property type="match status" value="1"/>
</dbReference>
<dbReference type="InterPro" id="IPR003615">
    <property type="entry name" value="HNH_nuc"/>
</dbReference>
<comment type="caution">
    <text evidence="1">The sequence shown here is derived from an EMBL/GenBank/DDBJ whole genome shotgun (WGS) entry which is preliminary data.</text>
</comment>
<proteinExistence type="predicted"/>
<dbReference type="Proteomes" id="UP001232992">
    <property type="component" value="Unassembled WGS sequence"/>
</dbReference>
<evidence type="ECO:0000313" key="2">
    <source>
        <dbReference type="Proteomes" id="UP001232992"/>
    </source>
</evidence>
<keyword evidence="2" id="KW-1185">Reference proteome</keyword>
<keyword evidence="1" id="KW-0378">Hydrolase</keyword>
<keyword evidence="1" id="KW-0540">Nuclease</keyword>
<evidence type="ECO:0000313" key="1">
    <source>
        <dbReference type="EMBL" id="MDJ1182499.1"/>
    </source>
</evidence>
<keyword evidence="1" id="KW-0255">Endonuclease</keyword>
<accession>A0ABT7BTJ2</accession>
<dbReference type="GO" id="GO:0004519">
    <property type="term" value="F:endonuclease activity"/>
    <property type="evidence" value="ECO:0007669"/>
    <property type="project" value="UniProtKB-KW"/>
</dbReference>
<organism evidence="1 2">
    <name type="scientific">Roseofilum casamattae BLCC-M143</name>
    <dbReference type="NCBI Taxonomy" id="3022442"/>
    <lineage>
        <taxon>Bacteria</taxon>
        <taxon>Bacillati</taxon>
        <taxon>Cyanobacteriota</taxon>
        <taxon>Cyanophyceae</taxon>
        <taxon>Desertifilales</taxon>
        <taxon>Desertifilaceae</taxon>
        <taxon>Roseofilum</taxon>
        <taxon>Roseofilum casamattae</taxon>
    </lineage>
</organism>
<dbReference type="EMBL" id="JAQOSQ010000003">
    <property type="protein sequence ID" value="MDJ1182499.1"/>
    <property type="molecule type" value="Genomic_DNA"/>
</dbReference>
<dbReference type="RefSeq" id="WP_283757151.1">
    <property type="nucleotide sequence ID" value="NZ_JAQOSQ010000003.1"/>
</dbReference>